<dbReference type="Proteomes" id="UP000314294">
    <property type="component" value="Unassembled WGS sequence"/>
</dbReference>
<reference evidence="2 3" key="1">
    <citation type="submission" date="2019-03" db="EMBL/GenBank/DDBJ databases">
        <title>First draft genome of Liparis tanakae, snailfish: a comprehensive survey of snailfish specific genes.</title>
        <authorList>
            <person name="Kim W."/>
            <person name="Song I."/>
            <person name="Jeong J.-H."/>
            <person name="Kim D."/>
            <person name="Kim S."/>
            <person name="Ryu S."/>
            <person name="Song J.Y."/>
            <person name="Lee S.K."/>
        </authorList>
    </citation>
    <scope>NUCLEOTIDE SEQUENCE [LARGE SCALE GENOMIC DNA]</scope>
    <source>
        <tissue evidence="2">Muscle</tissue>
    </source>
</reference>
<evidence type="ECO:0000313" key="3">
    <source>
        <dbReference type="Proteomes" id="UP000314294"/>
    </source>
</evidence>
<feature type="compositionally biased region" description="Polar residues" evidence="1">
    <location>
        <begin position="1"/>
        <end position="12"/>
    </location>
</feature>
<gene>
    <name evidence="2" type="ORF">EYF80_039559</name>
</gene>
<sequence length="135" mass="13952">MLRNVPSKSTPNGRVGMKGDAASPRLTKRPQNKHDPVILTGLSLIPFTWSSRPAHLSLITSLVPDSLHLVLTPCSPASDHLGKGTVSMCRSPGPTITGFAAQNPVGRSHLPVHVVPGAPPPSGDGPGLPCVLPLG</sequence>
<comment type="caution">
    <text evidence="2">The sequence shown here is derived from an EMBL/GenBank/DDBJ whole genome shotgun (WGS) entry which is preliminary data.</text>
</comment>
<feature type="region of interest" description="Disordered" evidence="1">
    <location>
        <begin position="1"/>
        <end position="35"/>
    </location>
</feature>
<organism evidence="2 3">
    <name type="scientific">Liparis tanakae</name>
    <name type="common">Tanaka's snailfish</name>
    <dbReference type="NCBI Taxonomy" id="230148"/>
    <lineage>
        <taxon>Eukaryota</taxon>
        <taxon>Metazoa</taxon>
        <taxon>Chordata</taxon>
        <taxon>Craniata</taxon>
        <taxon>Vertebrata</taxon>
        <taxon>Euteleostomi</taxon>
        <taxon>Actinopterygii</taxon>
        <taxon>Neopterygii</taxon>
        <taxon>Teleostei</taxon>
        <taxon>Neoteleostei</taxon>
        <taxon>Acanthomorphata</taxon>
        <taxon>Eupercaria</taxon>
        <taxon>Perciformes</taxon>
        <taxon>Cottioidei</taxon>
        <taxon>Cottales</taxon>
        <taxon>Liparidae</taxon>
        <taxon>Liparis</taxon>
    </lineage>
</organism>
<evidence type="ECO:0000256" key="1">
    <source>
        <dbReference type="SAM" id="MobiDB-lite"/>
    </source>
</evidence>
<accession>A0A4Z2GC75</accession>
<name>A0A4Z2GC75_9TELE</name>
<dbReference type="AlphaFoldDB" id="A0A4Z2GC75"/>
<protein>
    <submittedName>
        <fullName evidence="2">Uncharacterized protein</fullName>
    </submittedName>
</protein>
<evidence type="ECO:0000313" key="2">
    <source>
        <dbReference type="EMBL" id="TNN50222.1"/>
    </source>
</evidence>
<proteinExistence type="predicted"/>
<dbReference type="EMBL" id="SRLO01000626">
    <property type="protein sequence ID" value="TNN50222.1"/>
    <property type="molecule type" value="Genomic_DNA"/>
</dbReference>
<keyword evidence="3" id="KW-1185">Reference proteome</keyword>